<dbReference type="RefSeq" id="WP_007980105.1">
    <property type="nucleotide sequence ID" value="NZ_AEMG01000009.1"/>
</dbReference>
<evidence type="ECO:0000313" key="6">
    <source>
        <dbReference type="Proteomes" id="UP000003751"/>
    </source>
</evidence>
<dbReference type="GO" id="GO:0016779">
    <property type="term" value="F:nucleotidyltransferase activity"/>
    <property type="evidence" value="ECO:0007669"/>
    <property type="project" value="UniProtKB-KW"/>
</dbReference>
<dbReference type="STRING" id="797209.GCA_000376445_02379"/>
<feature type="domain" description="Nucleotidyl transferase" evidence="3">
    <location>
        <begin position="3"/>
        <end position="211"/>
    </location>
</feature>
<dbReference type="InterPro" id="IPR050065">
    <property type="entry name" value="GlmU-like"/>
</dbReference>
<keyword evidence="1 4" id="KW-0808">Transferase</keyword>
<dbReference type="EMBL" id="FRAN01000003">
    <property type="protein sequence ID" value="SHK92015.1"/>
    <property type="molecule type" value="Genomic_DNA"/>
</dbReference>
<dbReference type="OrthoDB" id="15372at2157"/>
<name>E7QUD6_HALPU</name>
<evidence type="ECO:0000313" key="4">
    <source>
        <dbReference type="EMBL" id="EFW92215.1"/>
    </source>
</evidence>
<reference evidence="7" key="3">
    <citation type="submission" date="2016-11" db="EMBL/GenBank/DDBJ databases">
        <authorList>
            <person name="Varghese N."/>
            <person name="Submissions S."/>
        </authorList>
    </citation>
    <scope>NUCLEOTIDE SEQUENCE [LARGE SCALE GENOMIC DNA]</scope>
    <source>
        <strain evidence="7">DX253</strain>
    </source>
</reference>
<gene>
    <name evidence="5" type="ORF">SAMN05444342_2624</name>
    <name evidence="4" type="ORF">ZOD2009_12080</name>
</gene>
<keyword evidence="2" id="KW-0548">Nucleotidyltransferase</keyword>
<evidence type="ECO:0000256" key="1">
    <source>
        <dbReference type="ARBA" id="ARBA00022679"/>
    </source>
</evidence>
<evidence type="ECO:0000313" key="5">
    <source>
        <dbReference type="EMBL" id="SHK92015.1"/>
    </source>
</evidence>
<dbReference type="Proteomes" id="UP000184203">
    <property type="component" value="Unassembled WGS sequence"/>
</dbReference>
<reference evidence="5" key="2">
    <citation type="submission" date="2016-11" db="EMBL/GenBank/DDBJ databases">
        <authorList>
            <person name="Jaros S."/>
            <person name="Januszkiewicz K."/>
            <person name="Wedrychowicz H."/>
        </authorList>
    </citation>
    <scope>NUCLEOTIDE SEQUENCE [LARGE SCALE GENOMIC DNA]</scope>
    <source>
        <strain evidence="5">DX253</strain>
    </source>
</reference>
<dbReference type="SUPFAM" id="SSF53448">
    <property type="entry name" value="Nucleotide-diphospho-sugar transferases"/>
    <property type="match status" value="1"/>
</dbReference>
<dbReference type="InterPro" id="IPR005835">
    <property type="entry name" value="NTP_transferase_dom"/>
</dbReference>
<dbReference type="Proteomes" id="UP000003751">
    <property type="component" value="Unassembled WGS sequence"/>
</dbReference>
<sequence>MQAVVLAAGKGTRLRPLTDDKPKALVEVAGKPILTRCFETVAELNAEEVIVVIGYEGTQIRDRYGDSFSGIPITYARQGEQLGMAHALLQAEPYVEGEFMCLDGDCVIRCDLEPLVERQQEAGVDGVQLVERVSTEEARVKAICDVTDEGELRGIEKEPNDPPEPSLVAAGFAVYGPAMFDACAATELSVRGEYELSESIRRFVTDNTMLTMRTEGWTANVNTPAERDAAERRLRE</sequence>
<dbReference type="InterPro" id="IPR029044">
    <property type="entry name" value="Nucleotide-diphossugar_trans"/>
</dbReference>
<dbReference type="Pfam" id="PF00483">
    <property type="entry name" value="NTP_transferase"/>
    <property type="match status" value="1"/>
</dbReference>
<dbReference type="PANTHER" id="PTHR43584:SF8">
    <property type="entry name" value="N-ACETYLMURAMATE ALPHA-1-PHOSPHATE URIDYLYLTRANSFERASE"/>
    <property type="match status" value="1"/>
</dbReference>
<dbReference type="EMBL" id="AEMG01000009">
    <property type="protein sequence ID" value="EFW92215.1"/>
    <property type="molecule type" value="Genomic_DNA"/>
</dbReference>
<protein>
    <submittedName>
        <fullName evidence="5">Glucose-1-phosphate thymidylyltransferase</fullName>
    </submittedName>
    <submittedName>
        <fullName evidence="4">Sugar nucleotidyltransferase</fullName>
    </submittedName>
</protein>
<accession>E7QUD6</accession>
<dbReference type="AlphaFoldDB" id="E7QUD6"/>
<dbReference type="PATRIC" id="fig|797209.4.peg.2378"/>
<dbReference type="eggNOG" id="arCOG00664">
    <property type="taxonomic scope" value="Archaea"/>
</dbReference>
<organism evidence="4 6">
    <name type="scientific">Haladaptatus paucihalophilus DX253</name>
    <dbReference type="NCBI Taxonomy" id="797209"/>
    <lineage>
        <taxon>Archaea</taxon>
        <taxon>Methanobacteriati</taxon>
        <taxon>Methanobacteriota</taxon>
        <taxon>Stenosarchaea group</taxon>
        <taxon>Halobacteria</taxon>
        <taxon>Halobacteriales</taxon>
        <taxon>Haladaptataceae</taxon>
        <taxon>Haladaptatus</taxon>
    </lineage>
</organism>
<evidence type="ECO:0000313" key="7">
    <source>
        <dbReference type="Proteomes" id="UP000184203"/>
    </source>
</evidence>
<dbReference type="CDD" id="cd04181">
    <property type="entry name" value="NTP_transferase"/>
    <property type="match status" value="1"/>
</dbReference>
<proteinExistence type="predicted"/>
<evidence type="ECO:0000259" key="3">
    <source>
        <dbReference type="Pfam" id="PF00483"/>
    </source>
</evidence>
<dbReference type="Gene3D" id="3.90.550.10">
    <property type="entry name" value="Spore Coat Polysaccharide Biosynthesis Protein SpsA, Chain A"/>
    <property type="match status" value="1"/>
</dbReference>
<evidence type="ECO:0000256" key="2">
    <source>
        <dbReference type="ARBA" id="ARBA00022695"/>
    </source>
</evidence>
<keyword evidence="7" id="KW-1185">Reference proteome</keyword>
<dbReference type="PANTHER" id="PTHR43584">
    <property type="entry name" value="NUCLEOTIDYL TRANSFERASE"/>
    <property type="match status" value="1"/>
</dbReference>
<reference evidence="4 6" key="1">
    <citation type="journal article" date="2014" name="ISME J.">
        <title>Trehalose/2-sulfotrehalose biosynthesis and glycine-betaine uptake are widely spread mechanisms for osmoadaptation in the Halobacteriales.</title>
        <authorList>
            <person name="Youssef N.H."/>
            <person name="Savage-Ashlock K.N."/>
            <person name="McCully A.L."/>
            <person name="Luedtke B."/>
            <person name="Shaw E.I."/>
            <person name="Hoff W.D."/>
            <person name="Elshahed M.S."/>
        </authorList>
    </citation>
    <scope>NUCLEOTIDE SEQUENCE [LARGE SCALE GENOMIC DNA]</scope>
    <source>
        <strain evidence="4 6">DX253</strain>
    </source>
</reference>